<dbReference type="GO" id="GO:0005737">
    <property type="term" value="C:cytoplasm"/>
    <property type="evidence" value="ECO:0007669"/>
    <property type="project" value="UniProtKB-SubCell"/>
</dbReference>
<comment type="similarity">
    <text evidence="4 5">Belongs to the peptidase T1A family.</text>
</comment>
<dbReference type="InterPro" id="IPR023332">
    <property type="entry name" value="Proteasome_alpha-type"/>
</dbReference>
<dbReference type="CDD" id="cd03754">
    <property type="entry name" value="proteasome_alpha_type_6"/>
    <property type="match status" value="1"/>
</dbReference>
<dbReference type="GO" id="GO:0005634">
    <property type="term" value="C:nucleus"/>
    <property type="evidence" value="ECO:0007669"/>
    <property type="project" value="UniProtKB-SubCell"/>
</dbReference>
<gene>
    <name evidence="7" type="ORF">B5M09_002638</name>
</gene>
<protein>
    <recommendedName>
        <fullName evidence="5">Proteasome subunit alpha type</fullName>
    </recommendedName>
</protein>
<dbReference type="InterPro" id="IPR050115">
    <property type="entry name" value="Proteasome_alpha"/>
</dbReference>
<evidence type="ECO:0000313" key="8">
    <source>
        <dbReference type="Proteomes" id="UP000284702"/>
    </source>
</evidence>
<dbReference type="Pfam" id="PF10584">
    <property type="entry name" value="Proteasome_A_N"/>
    <property type="match status" value="1"/>
</dbReference>
<keyword evidence="1 5" id="KW-0963">Cytoplasm</keyword>
<dbReference type="EMBL" id="MZMZ02004094">
    <property type="protein sequence ID" value="RQM19965.1"/>
    <property type="molecule type" value="Genomic_DNA"/>
</dbReference>
<feature type="domain" description="Proteasome alpha-type subunits" evidence="6">
    <location>
        <begin position="6"/>
        <end position="28"/>
    </location>
</feature>
<dbReference type="InterPro" id="IPR001353">
    <property type="entry name" value="Proteasome_sua/b"/>
</dbReference>
<accession>A0A3R7WAE0</accession>
<comment type="caution">
    <text evidence="7">The sequence shown here is derived from an EMBL/GenBank/DDBJ whole genome shotgun (WGS) entry which is preliminary data.</text>
</comment>
<dbReference type="InterPro" id="IPR029055">
    <property type="entry name" value="Ntn_hydrolases_N"/>
</dbReference>
<dbReference type="PROSITE" id="PS51475">
    <property type="entry name" value="PROTEASOME_ALPHA_2"/>
    <property type="match status" value="1"/>
</dbReference>
<dbReference type="SUPFAM" id="SSF56235">
    <property type="entry name" value="N-terminal nucleophile aminohydrolases (Ntn hydrolases)"/>
    <property type="match status" value="1"/>
</dbReference>
<dbReference type="PROSITE" id="PS00388">
    <property type="entry name" value="PROTEASOME_ALPHA_1"/>
    <property type="match status" value="1"/>
</dbReference>
<comment type="subunit">
    <text evidence="5">The 26S proteasome consists of a 20S proteasome core and two 19S regulatory subunits.</text>
</comment>
<dbReference type="InterPro" id="IPR000426">
    <property type="entry name" value="Proteasome_asu_N"/>
</dbReference>
<dbReference type="PANTHER" id="PTHR11599">
    <property type="entry name" value="PROTEASOME SUBUNIT ALPHA/BETA"/>
    <property type="match status" value="1"/>
</dbReference>
<evidence type="ECO:0000313" key="7">
    <source>
        <dbReference type="EMBL" id="RQM19965.1"/>
    </source>
</evidence>
<reference evidence="7" key="1">
    <citation type="submission" date="2018-07" db="EMBL/GenBank/DDBJ databases">
        <title>Annotation of Aphanomyces astaci genome assembly.</title>
        <authorList>
            <person name="Studholme D.J."/>
        </authorList>
    </citation>
    <scope>NUCLEOTIDE SEQUENCE [LARGE SCALE GENOMIC DNA]</scope>
    <source>
        <strain evidence="7">Pc</strain>
    </source>
</reference>
<dbReference type="VEuPathDB" id="FungiDB:H257_07425"/>
<dbReference type="GO" id="GO:0006511">
    <property type="term" value="P:ubiquitin-dependent protein catabolic process"/>
    <property type="evidence" value="ECO:0007669"/>
    <property type="project" value="InterPro"/>
</dbReference>
<evidence type="ECO:0000259" key="6">
    <source>
        <dbReference type="PROSITE" id="PS00388"/>
    </source>
</evidence>
<dbReference type="Gene3D" id="3.60.20.10">
    <property type="entry name" value="Glutamine Phosphoribosylpyrophosphate, subunit 1, domain 1"/>
    <property type="match status" value="1"/>
</dbReference>
<dbReference type="GO" id="GO:0019773">
    <property type="term" value="C:proteasome core complex, alpha-subunit complex"/>
    <property type="evidence" value="ECO:0007669"/>
    <property type="project" value="UniProtKB-UniRule"/>
</dbReference>
<keyword evidence="8" id="KW-1185">Reference proteome</keyword>
<dbReference type="SMART" id="SM00948">
    <property type="entry name" value="Proteasome_A_N"/>
    <property type="match status" value="1"/>
</dbReference>
<evidence type="ECO:0000256" key="2">
    <source>
        <dbReference type="ARBA" id="ARBA00022942"/>
    </source>
</evidence>
<dbReference type="Pfam" id="PF00227">
    <property type="entry name" value="Proteasome"/>
    <property type="match status" value="2"/>
</dbReference>
<evidence type="ECO:0000256" key="5">
    <source>
        <dbReference type="RuleBase" id="RU000551"/>
    </source>
</evidence>
<dbReference type="InterPro" id="IPR034642">
    <property type="entry name" value="Proteasome_subunit_alpha6"/>
</dbReference>
<proteinExistence type="inferred from homology"/>
<dbReference type="AlphaFoldDB" id="A0A3R7WAE0"/>
<keyword evidence="2 4" id="KW-0647">Proteasome</keyword>
<organism evidence="7 8">
    <name type="scientific">Aphanomyces astaci</name>
    <name type="common">Crayfish plague agent</name>
    <dbReference type="NCBI Taxonomy" id="112090"/>
    <lineage>
        <taxon>Eukaryota</taxon>
        <taxon>Sar</taxon>
        <taxon>Stramenopiles</taxon>
        <taxon>Oomycota</taxon>
        <taxon>Saprolegniomycetes</taxon>
        <taxon>Saprolegniales</taxon>
        <taxon>Verrucalvaceae</taxon>
        <taxon>Aphanomyces</taxon>
    </lineage>
</organism>
<keyword evidence="3 5" id="KW-0539">Nucleus</keyword>
<evidence type="ECO:0000256" key="4">
    <source>
        <dbReference type="PROSITE-ProRule" id="PRU00808"/>
    </source>
</evidence>
<sequence length="285" mass="31725">MSGDGYDRHITIFSPEGRLFQIEYAFKAVKESNLTSVAVRGATSCVVVTQKKVPDKLIDPDSVTNIFKITPAIGALLTGLYGTDAKAQVQRLRYEAHEFENKFGYPVPVHVLAKRLADISQVRFFITYLPSLVSSSSAQVYTQHASMRALGVVTILIGYVDLFCSNRLYLKAIFHDLILIFSIDEEKGPQLYKVDPAGNYRGYKATSAGVKDQEATNYLEKKIKANDSLDHEGTVHCAITCLQSVLSADFRPSEIEVGVVVQGERFRKLTEEEIDVYLTAISERD</sequence>
<evidence type="ECO:0000256" key="1">
    <source>
        <dbReference type="ARBA" id="ARBA00022490"/>
    </source>
</evidence>
<evidence type="ECO:0000256" key="3">
    <source>
        <dbReference type="ARBA" id="ARBA00023242"/>
    </source>
</evidence>
<dbReference type="Proteomes" id="UP000284702">
    <property type="component" value="Unassembled WGS sequence"/>
</dbReference>
<comment type="subcellular location">
    <subcellularLocation>
        <location evidence="5">Cytoplasm</location>
    </subcellularLocation>
    <subcellularLocation>
        <location evidence="5">Nucleus</location>
    </subcellularLocation>
</comment>
<name>A0A3R7WAE0_APHAT</name>